<accession>W2XPB2</accession>
<dbReference type="GO" id="GO:0005576">
    <property type="term" value="C:extracellular region"/>
    <property type="evidence" value="ECO:0007669"/>
    <property type="project" value="UniProtKB-SubCell"/>
</dbReference>
<evidence type="ECO:0000313" key="6">
    <source>
        <dbReference type="Proteomes" id="UP000018958"/>
    </source>
</evidence>
<comment type="subcellular location">
    <subcellularLocation>
        <location evidence="1">Host cell</location>
    </subcellularLocation>
    <subcellularLocation>
        <location evidence="2">Secreted</location>
    </subcellularLocation>
</comment>
<organism evidence="5 6">
    <name type="scientific">Phytophthora nicotianae CJ01A1</name>
    <dbReference type="NCBI Taxonomy" id="1317063"/>
    <lineage>
        <taxon>Eukaryota</taxon>
        <taxon>Sar</taxon>
        <taxon>Stramenopiles</taxon>
        <taxon>Oomycota</taxon>
        <taxon>Peronosporomycetes</taxon>
        <taxon>Peronosporales</taxon>
        <taxon>Peronosporaceae</taxon>
        <taxon>Phytophthora</taxon>
    </lineage>
</organism>
<evidence type="ECO:0000259" key="4">
    <source>
        <dbReference type="Pfam" id="PF20147"/>
    </source>
</evidence>
<proteinExistence type="predicted"/>
<dbReference type="GO" id="GO:0043657">
    <property type="term" value="C:host cell"/>
    <property type="evidence" value="ECO:0007669"/>
    <property type="project" value="UniProtKB-SubCell"/>
</dbReference>
<keyword evidence="3" id="KW-0964">Secreted</keyword>
<evidence type="ECO:0000313" key="5">
    <source>
        <dbReference type="EMBL" id="ETP23769.1"/>
    </source>
</evidence>
<evidence type="ECO:0000256" key="2">
    <source>
        <dbReference type="ARBA" id="ARBA00004613"/>
    </source>
</evidence>
<gene>
    <name evidence="5" type="ORF">F441_03143</name>
</gene>
<dbReference type="EMBL" id="ANIX01000709">
    <property type="protein sequence ID" value="ETP23769.1"/>
    <property type="molecule type" value="Genomic_DNA"/>
</dbReference>
<evidence type="ECO:0000256" key="3">
    <source>
        <dbReference type="ARBA" id="ARBA00022525"/>
    </source>
</evidence>
<feature type="domain" description="Crinkler effector protein N-terminal" evidence="4">
    <location>
        <begin position="56"/>
        <end position="99"/>
    </location>
</feature>
<comment type="caution">
    <text evidence="5">The sequence shown here is derived from an EMBL/GenBank/DDBJ whole genome shotgun (WGS) entry which is preliminary data.</text>
</comment>
<dbReference type="InterPro" id="IPR045379">
    <property type="entry name" value="Crinkler_N"/>
</dbReference>
<dbReference type="Pfam" id="PF20147">
    <property type="entry name" value="Crinkler"/>
    <property type="match status" value="1"/>
</dbReference>
<sequence length="192" mass="22740">MDTTEYVLFLLIAPFDWLKYERERPSLIERNWKHGEAVLCARWSEGKRVPRDDRWSESVGDLKKAIRKEKQNKIKCDADELELFLARKSDDKWLDGSGAEAVTLDKHGHRKALRTWIRCCGSRTRRTFETTLSQTKGKSTCWWWFRKVPRANTIHWLCFEKLAFSKCGLKCNLSNLWPLCHTNRQSPTLMRH</sequence>
<protein>
    <recommendedName>
        <fullName evidence="4">Crinkler effector protein N-terminal domain-containing protein</fullName>
    </recommendedName>
</protein>
<name>W2XPB2_PHYNI</name>
<dbReference type="AlphaFoldDB" id="W2XPB2"/>
<evidence type="ECO:0000256" key="1">
    <source>
        <dbReference type="ARBA" id="ARBA00004340"/>
    </source>
</evidence>
<dbReference type="Proteomes" id="UP000018958">
    <property type="component" value="Unassembled WGS sequence"/>
</dbReference>
<reference evidence="5 6" key="1">
    <citation type="submission" date="2013-11" db="EMBL/GenBank/DDBJ databases">
        <title>The Genome Sequence of Phytophthora parasitica CJ01A1.</title>
        <authorList>
            <consortium name="The Broad Institute Genomics Platform"/>
            <person name="Russ C."/>
            <person name="Tyler B."/>
            <person name="Panabieres F."/>
            <person name="Shan W."/>
            <person name="Tripathy S."/>
            <person name="Grunwald N."/>
            <person name="Machado M."/>
            <person name="Johnson C.S."/>
            <person name="Walker B."/>
            <person name="Young S.K."/>
            <person name="Zeng Q."/>
            <person name="Gargeya S."/>
            <person name="Fitzgerald M."/>
            <person name="Haas B."/>
            <person name="Abouelleil A."/>
            <person name="Allen A.W."/>
            <person name="Alvarado L."/>
            <person name="Arachchi H.M."/>
            <person name="Berlin A.M."/>
            <person name="Chapman S.B."/>
            <person name="Gainer-Dewar J."/>
            <person name="Goldberg J."/>
            <person name="Griggs A."/>
            <person name="Gujja S."/>
            <person name="Hansen M."/>
            <person name="Howarth C."/>
            <person name="Imamovic A."/>
            <person name="Ireland A."/>
            <person name="Larimer J."/>
            <person name="McCowan C."/>
            <person name="Murphy C."/>
            <person name="Pearson M."/>
            <person name="Poon T.W."/>
            <person name="Priest M."/>
            <person name="Roberts A."/>
            <person name="Saif S."/>
            <person name="Shea T."/>
            <person name="Sisk P."/>
            <person name="Sykes S."/>
            <person name="Wortman J."/>
            <person name="Nusbaum C."/>
            <person name="Birren B."/>
        </authorList>
    </citation>
    <scope>NUCLEOTIDE SEQUENCE [LARGE SCALE GENOMIC DNA]</scope>
    <source>
        <strain evidence="5 6">CJ01A1</strain>
    </source>
</reference>